<evidence type="ECO:0000256" key="1">
    <source>
        <dbReference type="SAM" id="MobiDB-lite"/>
    </source>
</evidence>
<dbReference type="OrthoDB" id="5382519at2759"/>
<proteinExistence type="predicted"/>
<reference evidence="3" key="1">
    <citation type="journal article" date="2020" name="Stud. Mycol.">
        <title>101 Dothideomycetes genomes: a test case for predicting lifestyles and emergence of pathogens.</title>
        <authorList>
            <person name="Haridas S."/>
            <person name="Albert R."/>
            <person name="Binder M."/>
            <person name="Bloem J."/>
            <person name="Labutti K."/>
            <person name="Salamov A."/>
            <person name="Andreopoulos B."/>
            <person name="Baker S."/>
            <person name="Barry K."/>
            <person name="Bills G."/>
            <person name="Bluhm B."/>
            <person name="Cannon C."/>
            <person name="Castanera R."/>
            <person name="Culley D."/>
            <person name="Daum C."/>
            <person name="Ezra D."/>
            <person name="Gonzalez J."/>
            <person name="Henrissat B."/>
            <person name="Kuo A."/>
            <person name="Liang C."/>
            <person name="Lipzen A."/>
            <person name="Lutzoni F."/>
            <person name="Magnuson J."/>
            <person name="Mondo S."/>
            <person name="Nolan M."/>
            <person name="Ohm R."/>
            <person name="Pangilinan J."/>
            <person name="Park H.-J."/>
            <person name="Ramirez L."/>
            <person name="Alfaro M."/>
            <person name="Sun H."/>
            <person name="Tritt A."/>
            <person name="Yoshinaga Y."/>
            <person name="Zwiers L.-H."/>
            <person name="Turgeon B."/>
            <person name="Goodwin S."/>
            <person name="Spatafora J."/>
            <person name="Crous P."/>
            <person name="Grigoriev I."/>
        </authorList>
    </citation>
    <scope>NUCLEOTIDE SEQUENCE</scope>
    <source>
        <strain evidence="3">CBS 130266</strain>
    </source>
</reference>
<evidence type="ECO:0000313" key="4">
    <source>
        <dbReference type="Proteomes" id="UP000800235"/>
    </source>
</evidence>
<feature type="region of interest" description="Disordered" evidence="1">
    <location>
        <begin position="157"/>
        <end position="176"/>
    </location>
</feature>
<keyword evidence="2" id="KW-0732">Signal</keyword>
<dbReference type="AlphaFoldDB" id="A0A9P4NZ08"/>
<accession>A0A9P4NZ08</accession>
<gene>
    <name evidence="3" type="ORF">EJ08DRAFT_694341</name>
</gene>
<name>A0A9P4NZ08_9PEZI</name>
<evidence type="ECO:0000256" key="2">
    <source>
        <dbReference type="SAM" id="SignalP"/>
    </source>
</evidence>
<dbReference type="EMBL" id="MU007019">
    <property type="protein sequence ID" value="KAF2433863.1"/>
    <property type="molecule type" value="Genomic_DNA"/>
</dbReference>
<keyword evidence="4" id="KW-1185">Reference proteome</keyword>
<evidence type="ECO:0000313" key="3">
    <source>
        <dbReference type="EMBL" id="KAF2433863.1"/>
    </source>
</evidence>
<feature type="chain" id="PRO_5040362717" evidence="2">
    <location>
        <begin position="24"/>
        <end position="176"/>
    </location>
</feature>
<comment type="caution">
    <text evidence="3">The sequence shown here is derived from an EMBL/GenBank/DDBJ whole genome shotgun (WGS) entry which is preliminary data.</text>
</comment>
<organism evidence="3 4">
    <name type="scientific">Tothia fuscella</name>
    <dbReference type="NCBI Taxonomy" id="1048955"/>
    <lineage>
        <taxon>Eukaryota</taxon>
        <taxon>Fungi</taxon>
        <taxon>Dikarya</taxon>
        <taxon>Ascomycota</taxon>
        <taxon>Pezizomycotina</taxon>
        <taxon>Dothideomycetes</taxon>
        <taxon>Pleosporomycetidae</taxon>
        <taxon>Venturiales</taxon>
        <taxon>Cylindrosympodiaceae</taxon>
        <taxon>Tothia</taxon>
    </lineage>
</organism>
<feature type="signal peptide" evidence="2">
    <location>
        <begin position="1"/>
        <end position="23"/>
    </location>
</feature>
<dbReference type="Proteomes" id="UP000800235">
    <property type="component" value="Unassembled WGS sequence"/>
</dbReference>
<sequence length="176" mass="19483">MTRSRTFLSVLSFFLKFIHSVYAVPQLGIDIDPWPLLSNVQLVNRHFSYSTVVDFDDKSIPGDRTKMSDGQLLNLVRVARVPGAMAAFESEGLIYIASSIQSVLSIQTGLLGRIIPESIGWFYDACVREGMGIHRLEGRCAEPNALKLYGDRNGLSGDPPVYKRPPRTDASPRVAV</sequence>
<protein>
    <submittedName>
        <fullName evidence="3">Uncharacterized protein</fullName>
    </submittedName>
</protein>